<comment type="subcellular location">
    <subcellularLocation>
        <location evidence="1">Membrane</location>
    </subcellularLocation>
</comment>
<proteinExistence type="predicted"/>
<dbReference type="Proteomes" id="UP001165060">
    <property type="component" value="Unassembled WGS sequence"/>
</dbReference>
<dbReference type="SUPFAM" id="SSF103506">
    <property type="entry name" value="Mitochondrial carrier"/>
    <property type="match status" value="1"/>
</dbReference>
<reference evidence="4 5" key="1">
    <citation type="journal article" date="2023" name="Commun. Biol.">
        <title>Genome analysis of Parmales, the sister group of diatoms, reveals the evolutionary specialization of diatoms from phago-mixotrophs to photoautotrophs.</title>
        <authorList>
            <person name="Ban H."/>
            <person name="Sato S."/>
            <person name="Yoshikawa S."/>
            <person name="Yamada K."/>
            <person name="Nakamura Y."/>
            <person name="Ichinomiya M."/>
            <person name="Sato N."/>
            <person name="Blanc-Mathieu R."/>
            <person name="Endo H."/>
            <person name="Kuwata A."/>
            <person name="Ogata H."/>
        </authorList>
    </citation>
    <scope>NUCLEOTIDE SEQUENCE [LARGE SCALE GENOMIC DNA]</scope>
</reference>
<organism evidence="4 5">
    <name type="scientific">Tetraparma gracilis</name>
    <dbReference type="NCBI Taxonomy" id="2962635"/>
    <lineage>
        <taxon>Eukaryota</taxon>
        <taxon>Sar</taxon>
        <taxon>Stramenopiles</taxon>
        <taxon>Ochrophyta</taxon>
        <taxon>Bolidophyceae</taxon>
        <taxon>Parmales</taxon>
        <taxon>Triparmaceae</taxon>
        <taxon>Tetraparma</taxon>
    </lineage>
</organism>
<keyword evidence="5" id="KW-1185">Reference proteome</keyword>
<dbReference type="EMBL" id="BRYB01000074">
    <property type="protein sequence ID" value="GMI22137.1"/>
    <property type="molecule type" value="Genomic_DNA"/>
</dbReference>
<evidence type="ECO:0000313" key="5">
    <source>
        <dbReference type="Proteomes" id="UP001165060"/>
    </source>
</evidence>
<sequence>MSAPPPHADPSDSDGDSGLIAGLSRTVGRSLQSILRPLSRRASTVLSKQTLGRLPVKQVAKVADTASNVTDLLDAASSESLLQQLRSGKLREIARSTASASFQFARGAALGAVLFETYDVAETLLLPAVPPNFSFAVPALAGSAAGLTHGFSSSLLDSLSTLPSSRPAIAPPHPPLRLLHHSLSHATLFGSYEALNTTFRSFLPPHPDPDHVGPEHFLCVAVAGGASGACSQAVSGVAEVWEESGRVSLRGASERVARAGVLRAAGPAALGFLAFEFSKSMYGGGGGE</sequence>
<accession>A0ABQ6M9S3</accession>
<evidence type="ECO:0000256" key="2">
    <source>
        <dbReference type="ARBA" id="ARBA00022692"/>
    </source>
</evidence>
<keyword evidence="2" id="KW-0812">Transmembrane</keyword>
<evidence type="ECO:0000313" key="4">
    <source>
        <dbReference type="EMBL" id="GMI22137.1"/>
    </source>
</evidence>
<keyword evidence="3" id="KW-0472">Membrane</keyword>
<evidence type="ECO:0000256" key="3">
    <source>
        <dbReference type="ARBA" id="ARBA00023136"/>
    </source>
</evidence>
<gene>
    <name evidence="4" type="ORF">TeGR_g10592</name>
</gene>
<protein>
    <submittedName>
        <fullName evidence="4">Uncharacterized protein</fullName>
    </submittedName>
</protein>
<dbReference type="InterPro" id="IPR023395">
    <property type="entry name" value="MCP_dom_sf"/>
</dbReference>
<evidence type="ECO:0000256" key="1">
    <source>
        <dbReference type="ARBA" id="ARBA00004370"/>
    </source>
</evidence>
<comment type="caution">
    <text evidence="4">The sequence shown here is derived from an EMBL/GenBank/DDBJ whole genome shotgun (WGS) entry which is preliminary data.</text>
</comment>
<name>A0ABQ6M9S3_9STRA</name>